<keyword evidence="3" id="KW-0963">Cytoplasm</keyword>
<dbReference type="GO" id="GO:0001917">
    <property type="term" value="C:photoreceptor inner segment"/>
    <property type="evidence" value="ECO:0007669"/>
    <property type="project" value="UniProtKB-SubCell"/>
</dbReference>
<accession>A0A7I8VI67</accession>
<organism evidence="7 8">
    <name type="scientific">Dimorphilus gyrociliatus</name>
    <dbReference type="NCBI Taxonomy" id="2664684"/>
    <lineage>
        <taxon>Eukaryota</taxon>
        <taxon>Metazoa</taxon>
        <taxon>Spiralia</taxon>
        <taxon>Lophotrochozoa</taxon>
        <taxon>Annelida</taxon>
        <taxon>Polychaeta</taxon>
        <taxon>Polychaeta incertae sedis</taxon>
        <taxon>Dinophilidae</taxon>
        <taxon>Dimorphilus</taxon>
    </lineage>
</organism>
<evidence type="ECO:0000256" key="6">
    <source>
        <dbReference type="SAM" id="MobiDB-lite"/>
    </source>
</evidence>
<gene>
    <name evidence="7" type="ORF">DGYR_LOCUS4599</name>
</gene>
<dbReference type="InterPro" id="IPR029239">
    <property type="entry name" value="CFAP418"/>
</dbReference>
<dbReference type="OrthoDB" id="259905at2759"/>
<evidence type="ECO:0000256" key="3">
    <source>
        <dbReference type="ARBA" id="ARBA00022490"/>
    </source>
</evidence>
<comment type="caution">
    <text evidence="7">The sequence shown here is derived from an EMBL/GenBank/DDBJ whole genome shotgun (WGS) entry which is preliminary data.</text>
</comment>
<dbReference type="Proteomes" id="UP000549394">
    <property type="component" value="Unassembled WGS sequence"/>
</dbReference>
<comment type="subcellular location">
    <subcellularLocation>
        <location evidence="2">Cytoplasm</location>
    </subcellularLocation>
    <subcellularLocation>
        <location evidence="1">Photoreceptor inner segment</location>
    </subcellularLocation>
</comment>
<evidence type="ECO:0000256" key="1">
    <source>
        <dbReference type="ARBA" id="ARBA00004437"/>
    </source>
</evidence>
<dbReference type="GO" id="GO:0005829">
    <property type="term" value="C:cytosol"/>
    <property type="evidence" value="ECO:0007669"/>
    <property type="project" value="TreeGrafter"/>
</dbReference>
<dbReference type="AlphaFoldDB" id="A0A7I8VI67"/>
<keyword evidence="8" id="KW-1185">Reference proteome</keyword>
<evidence type="ECO:0000313" key="7">
    <source>
        <dbReference type="EMBL" id="CAD5115915.1"/>
    </source>
</evidence>
<protein>
    <recommendedName>
        <fullName evidence="5">Cilia- and flagella-associated protein 418</fullName>
    </recommendedName>
</protein>
<feature type="region of interest" description="Disordered" evidence="6">
    <location>
        <begin position="19"/>
        <end position="42"/>
    </location>
</feature>
<name>A0A7I8VI67_9ANNE</name>
<reference evidence="7 8" key="1">
    <citation type="submission" date="2020-08" db="EMBL/GenBank/DDBJ databases">
        <authorList>
            <person name="Hejnol A."/>
        </authorList>
    </citation>
    <scope>NUCLEOTIDE SEQUENCE [LARGE SCALE GENOMIC DNA]</scope>
</reference>
<dbReference type="PANTHER" id="PTHR33958:SF1">
    <property type="entry name" value="CILIA- AND FLAGELLA-ASSOCIATED PROTEIN 418"/>
    <property type="match status" value="1"/>
</dbReference>
<dbReference type="EMBL" id="CAJFCJ010000006">
    <property type="protein sequence ID" value="CAD5115915.1"/>
    <property type="molecule type" value="Genomic_DNA"/>
</dbReference>
<dbReference type="Pfam" id="PF14996">
    <property type="entry name" value="RMP"/>
    <property type="match status" value="1"/>
</dbReference>
<sequence>MADDIDDLLAEVESEYLSGGKTTCSKGKPSIKKSKGDHSSRTDELNDLLDDLKIEPIPEIKHKVIISEPLNKSGNYSKCMPTCIGGSNDTIGLSTALEKKCCSRLRCTHCDFNLIMVDDRAWHKSTDYLFLRNNMPDIDKMKTKLVVRKGGRAYACQCQFRSVTDLADIRQDTSLKWVCGKH</sequence>
<evidence type="ECO:0000256" key="5">
    <source>
        <dbReference type="ARBA" id="ARBA00026215"/>
    </source>
</evidence>
<evidence type="ECO:0000256" key="4">
    <source>
        <dbReference type="ARBA" id="ARBA00024819"/>
    </source>
</evidence>
<dbReference type="PANTHER" id="PTHR33958">
    <property type="entry name" value="PROTEIN C8ORF37"/>
    <property type="match status" value="1"/>
</dbReference>
<proteinExistence type="predicted"/>
<evidence type="ECO:0000256" key="2">
    <source>
        <dbReference type="ARBA" id="ARBA00004496"/>
    </source>
</evidence>
<comment type="function">
    <text evidence="4">May be involved in photoreceptor outer segment disk morphogenesis.</text>
</comment>
<evidence type="ECO:0000313" key="8">
    <source>
        <dbReference type="Proteomes" id="UP000549394"/>
    </source>
</evidence>